<dbReference type="GO" id="GO:0016853">
    <property type="term" value="F:isomerase activity"/>
    <property type="evidence" value="ECO:0007669"/>
    <property type="project" value="UniProtKB-KW"/>
</dbReference>
<comment type="caution">
    <text evidence="3">The sequence shown here is derived from an EMBL/GenBank/DDBJ whole genome shotgun (WGS) entry which is preliminary data.</text>
</comment>
<evidence type="ECO:0000313" key="3">
    <source>
        <dbReference type="EMBL" id="TDF95783.1"/>
    </source>
</evidence>
<reference evidence="3 4" key="1">
    <citation type="submission" date="2019-03" db="EMBL/GenBank/DDBJ databases">
        <title>This is whole genome sequence of Paenibacillus sp MS74 strain.</title>
        <authorList>
            <person name="Trinh H.N."/>
        </authorList>
    </citation>
    <scope>NUCLEOTIDE SEQUENCE [LARGE SCALE GENOMIC DNA]</scope>
    <source>
        <strain evidence="3 4">MS74</strain>
    </source>
</reference>
<evidence type="ECO:0000259" key="2">
    <source>
        <dbReference type="Pfam" id="PF01261"/>
    </source>
</evidence>
<feature type="domain" description="Xylose isomerase-like TIM barrel" evidence="2">
    <location>
        <begin position="15"/>
        <end position="251"/>
    </location>
</feature>
<protein>
    <submittedName>
        <fullName evidence="3">Sugar phosphate isomerase/epimerase</fullName>
    </submittedName>
</protein>
<dbReference type="InterPro" id="IPR050417">
    <property type="entry name" value="Sugar_Epim/Isomerase"/>
</dbReference>
<organism evidence="3 4">
    <name type="scientific">Paenibacillus piri</name>
    <dbReference type="NCBI Taxonomy" id="2547395"/>
    <lineage>
        <taxon>Bacteria</taxon>
        <taxon>Bacillati</taxon>
        <taxon>Bacillota</taxon>
        <taxon>Bacilli</taxon>
        <taxon>Bacillales</taxon>
        <taxon>Paenibacillaceae</taxon>
        <taxon>Paenibacillus</taxon>
    </lineage>
</organism>
<dbReference type="RefSeq" id="WP_133230898.1">
    <property type="nucleotide sequence ID" value="NZ_SMRT01000009.1"/>
</dbReference>
<dbReference type="SUPFAM" id="SSF51658">
    <property type="entry name" value="Xylose isomerase-like"/>
    <property type="match status" value="1"/>
</dbReference>
<keyword evidence="4" id="KW-1185">Reference proteome</keyword>
<dbReference type="EMBL" id="SMRT01000009">
    <property type="protein sequence ID" value="TDF95783.1"/>
    <property type="molecule type" value="Genomic_DNA"/>
</dbReference>
<dbReference type="InterPro" id="IPR013022">
    <property type="entry name" value="Xyl_isomerase-like_TIM-brl"/>
</dbReference>
<gene>
    <name evidence="3" type="ORF">E1757_18770</name>
</gene>
<accession>A0A4R5KJT5</accession>
<dbReference type="Pfam" id="PF01261">
    <property type="entry name" value="AP_endonuc_2"/>
    <property type="match status" value="1"/>
</dbReference>
<name>A0A4R5KJT5_9BACL</name>
<sequence length="254" mass="28603">MTTFGWCMPIEHAGELKEYGYDYIECALAPFLKQDDDAVKKALPLYVNSPLPVKAWNVLFPGDLKVVGPDVNEDRVKQYIKKAVDTMQQVGSSIFVFGSGAARSVPEGWDRKRAEEQIVNVLNWYAGELEGSKLTLVIEPLNTKESNIINSVAEGVQFAKLLNHSHIRVLADFYHMDEENEPLDTIVTHKDWLAHIHVADTGRLAPATGHYPYEQFVAQLKAAGYNGMVSAECTLKDRDKELPQALEFMKRHWA</sequence>
<keyword evidence="1 3" id="KW-0413">Isomerase</keyword>
<dbReference type="OrthoDB" id="9814946at2"/>
<dbReference type="Proteomes" id="UP000295636">
    <property type="component" value="Unassembled WGS sequence"/>
</dbReference>
<dbReference type="AlphaFoldDB" id="A0A4R5KJT5"/>
<proteinExistence type="predicted"/>
<dbReference type="InterPro" id="IPR036237">
    <property type="entry name" value="Xyl_isomerase-like_sf"/>
</dbReference>
<dbReference type="PANTHER" id="PTHR43489">
    <property type="entry name" value="ISOMERASE"/>
    <property type="match status" value="1"/>
</dbReference>
<dbReference type="Gene3D" id="3.20.20.150">
    <property type="entry name" value="Divalent-metal-dependent TIM barrel enzymes"/>
    <property type="match status" value="1"/>
</dbReference>
<evidence type="ECO:0000313" key="4">
    <source>
        <dbReference type="Proteomes" id="UP000295636"/>
    </source>
</evidence>
<evidence type="ECO:0000256" key="1">
    <source>
        <dbReference type="ARBA" id="ARBA00023235"/>
    </source>
</evidence>